<evidence type="ECO:0000313" key="1">
    <source>
        <dbReference type="EMBL" id="CAI5442340.1"/>
    </source>
</evidence>
<dbReference type="Proteomes" id="UP001152747">
    <property type="component" value="Unassembled WGS sequence"/>
</dbReference>
<sequence>MKEFYEIRGENRKCYIWESVLAMWDDTLATFWRIFGEEIFEVHLKTSEFSEICSEGYWECVEITGTCANNSKYICHSTSPKHAMEIMKVLPSCITSLSIRFDPNPLRNWEKSKIDQRIEEWRNVCHKLCPDFPENSNLIFDFQMI</sequence>
<dbReference type="EMBL" id="CANHGI010000002">
    <property type="protein sequence ID" value="CAI5442340.1"/>
    <property type="molecule type" value="Genomic_DNA"/>
</dbReference>
<keyword evidence="2" id="KW-1185">Reference proteome</keyword>
<organism evidence="1 2">
    <name type="scientific">Caenorhabditis angaria</name>
    <dbReference type="NCBI Taxonomy" id="860376"/>
    <lineage>
        <taxon>Eukaryota</taxon>
        <taxon>Metazoa</taxon>
        <taxon>Ecdysozoa</taxon>
        <taxon>Nematoda</taxon>
        <taxon>Chromadorea</taxon>
        <taxon>Rhabditida</taxon>
        <taxon>Rhabditina</taxon>
        <taxon>Rhabditomorpha</taxon>
        <taxon>Rhabditoidea</taxon>
        <taxon>Rhabditidae</taxon>
        <taxon>Peloderinae</taxon>
        <taxon>Caenorhabditis</taxon>
    </lineage>
</organism>
<gene>
    <name evidence="1" type="ORF">CAMP_LOCUS4977</name>
</gene>
<reference evidence="1" key="1">
    <citation type="submission" date="2022-11" db="EMBL/GenBank/DDBJ databases">
        <authorList>
            <person name="Kikuchi T."/>
        </authorList>
    </citation>
    <scope>NUCLEOTIDE SEQUENCE</scope>
    <source>
        <strain evidence="1">PS1010</strain>
    </source>
</reference>
<accession>A0A9P1IC46</accession>
<evidence type="ECO:0000313" key="2">
    <source>
        <dbReference type="Proteomes" id="UP001152747"/>
    </source>
</evidence>
<protein>
    <submittedName>
        <fullName evidence="1">Uncharacterized protein</fullName>
    </submittedName>
</protein>
<dbReference type="OrthoDB" id="5871586at2759"/>
<comment type="caution">
    <text evidence="1">The sequence shown here is derived from an EMBL/GenBank/DDBJ whole genome shotgun (WGS) entry which is preliminary data.</text>
</comment>
<proteinExistence type="predicted"/>
<name>A0A9P1IC46_9PELO</name>
<dbReference type="AlphaFoldDB" id="A0A9P1IC46"/>